<dbReference type="InterPro" id="IPR040115">
    <property type="entry name" value="Lnp"/>
</dbReference>
<evidence type="ECO:0000256" key="2">
    <source>
        <dbReference type="SAM" id="MobiDB-lite"/>
    </source>
</evidence>
<feature type="transmembrane region" description="Helical" evidence="1">
    <location>
        <begin position="45"/>
        <end position="67"/>
    </location>
</feature>
<dbReference type="GO" id="GO:1903373">
    <property type="term" value="P:positive regulation of endoplasmic reticulum tubular network organization"/>
    <property type="evidence" value="ECO:0007669"/>
    <property type="project" value="UniProtKB-UniRule"/>
</dbReference>
<dbReference type="RefSeq" id="XP_007746577.1">
    <property type="nucleotide sequence ID" value="XM_007748387.1"/>
</dbReference>
<dbReference type="OrthoDB" id="1725934at2759"/>
<dbReference type="GO" id="GO:0008270">
    <property type="term" value="F:zinc ion binding"/>
    <property type="evidence" value="ECO:0007669"/>
    <property type="project" value="UniProtKB-KW"/>
</dbReference>
<accession>W9WL57</accession>
<proteinExistence type="inferred from homology"/>
<feature type="compositionally biased region" description="Basic and acidic residues" evidence="2">
    <location>
        <begin position="327"/>
        <end position="355"/>
    </location>
</feature>
<feature type="region of interest" description="Disordered" evidence="2">
    <location>
        <begin position="315"/>
        <end position="393"/>
    </location>
</feature>
<evidence type="ECO:0000313" key="4">
    <source>
        <dbReference type="EMBL" id="EXJ68867.1"/>
    </source>
</evidence>
<keyword evidence="1" id="KW-1133">Transmembrane helix</keyword>
<keyword evidence="1" id="KW-0812">Transmembrane</keyword>
<dbReference type="HOGENOM" id="CLU_039522_1_0_1"/>
<dbReference type="InterPro" id="IPR019273">
    <property type="entry name" value="Lunapark_Znf"/>
</dbReference>
<reference evidence="4 5" key="1">
    <citation type="submission" date="2013-03" db="EMBL/GenBank/DDBJ databases">
        <title>The Genome Sequence of Cladophialophora psammophila CBS 110553.</title>
        <authorList>
            <consortium name="The Broad Institute Genomics Platform"/>
            <person name="Cuomo C."/>
            <person name="de Hoog S."/>
            <person name="Gorbushina A."/>
            <person name="Walker B."/>
            <person name="Young S.K."/>
            <person name="Zeng Q."/>
            <person name="Gargeya S."/>
            <person name="Fitzgerald M."/>
            <person name="Haas B."/>
            <person name="Abouelleil A."/>
            <person name="Allen A.W."/>
            <person name="Alvarado L."/>
            <person name="Arachchi H.M."/>
            <person name="Berlin A.M."/>
            <person name="Chapman S.B."/>
            <person name="Gainer-Dewar J."/>
            <person name="Goldberg J."/>
            <person name="Griggs A."/>
            <person name="Gujja S."/>
            <person name="Hansen M."/>
            <person name="Howarth C."/>
            <person name="Imamovic A."/>
            <person name="Ireland A."/>
            <person name="Larimer J."/>
            <person name="McCowan C."/>
            <person name="Murphy C."/>
            <person name="Pearson M."/>
            <person name="Poon T.W."/>
            <person name="Priest M."/>
            <person name="Roberts A."/>
            <person name="Saif S."/>
            <person name="Shea T."/>
            <person name="Sisk P."/>
            <person name="Sykes S."/>
            <person name="Wortman J."/>
            <person name="Nusbaum C."/>
            <person name="Birren B."/>
        </authorList>
    </citation>
    <scope>NUCLEOTIDE SEQUENCE [LARGE SCALE GENOMIC DNA]</scope>
    <source>
        <strain evidence="4 5">CBS 110553</strain>
    </source>
</reference>
<keyword evidence="1" id="KW-0256">Endoplasmic reticulum</keyword>
<keyword evidence="5" id="KW-1185">Reference proteome</keyword>
<dbReference type="Pfam" id="PF10058">
    <property type="entry name" value="Zn_ribbon_10"/>
    <property type="match status" value="1"/>
</dbReference>
<name>W9WL57_9EURO</name>
<evidence type="ECO:0000259" key="3">
    <source>
        <dbReference type="Pfam" id="PF10058"/>
    </source>
</evidence>
<organism evidence="4 5">
    <name type="scientific">Cladophialophora psammophila CBS 110553</name>
    <dbReference type="NCBI Taxonomy" id="1182543"/>
    <lineage>
        <taxon>Eukaryota</taxon>
        <taxon>Fungi</taxon>
        <taxon>Dikarya</taxon>
        <taxon>Ascomycota</taxon>
        <taxon>Pezizomycotina</taxon>
        <taxon>Eurotiomycetes</taxon>
        <taxon>Chaetothyriomycetidae</taxon>
        <taxon>Chaetothyriales</taxon>
        <taxon>Herpotrichiellaceae</taxon>
        <taxon>Cladophialophora</taxon>
    </lineage>
</organism>
<protein>
    <recommendedName>
        <fullName evidence="1">Endoplasmic reticulum junction formation protein lunapark</fullName>
    </recommendedName>
</protein>
<dbReference type="STRING" id="1182543.W9WL57"/>
<keyword evidence="1" id="KW-0862">Zinc</keyword>
<comment type="caution">
    <text evidence="4">The sequence shown here is derived from an EMBL/GenBank/DDBJ whole genome shotgun (WGS) entry which is preliminary data.</text>
</comment>
<dbReference type="GO" id="GO:0098826">
    <property type="term" value="C:endoplasmic reticulum tubular network membrane"/>
    <property type="evidence" value="ECO:0007669"/>
    <property type="project" value="UniProtKB-UniRule"/>
</dbReference>
<feature type="region of interest" description="Disordered" evidence="2">
    <location>
        <begin position="137"/>
        <end position="248"/>
    </location>
</feature>
<comment type="domain">
    <text evidence="1">The C4-type zinc finger motif is necessary both for its ER three-way tubular junction localization and formation.</text>
</comment>
<dbReference type="PANTHER" id="PTHR22166:SF12">
    <property type="entry name" value="ENDOPLASMIC RETICULUM JUNCTION FORMATION PROTEIN LUNAPARK"/>
    <property type="match status" value="1"/>
</dbReference>
<sequence>MSWLWKGDANSPASFEKALSKLSSQITAANLALDINRSRDRRIKALWTLYTTLTYLLYTLIIVLVLGPRNWSIYHYAGLIGAPITIYVVRMVIAAFFDWRISRQQAYLDHLQKQREQKIADLKKATKYDSTQELLQKYGGAPPTKSPSKQPQQGTKRKPGPPTEKLPMQRTGIAPPPTANIPGRQNPNPLAQKPNIQPGATPMSPTHGPSALAGPMMAHSPVDLTPDSPGFAPNAFASIPPPSSTTYEQPPHWYDRILDVLLGEDETAAKNRLVLLCSRCRLVNGQAPPGVRALEELGRWRCSGCGAWNGVESESAKAVTENTAGSKAEDVEGWERVPRAADIREETPEDSKSEEISDISNQGGTGREVDDDGGLVKRVTRSAGKQDSPEPLE</sequence>
<evidence type="ECO:0000313" key="5">
    <source>
        <dbReference type="Proteomes" id="UP000019471"/>
    </source>
</evidence>
<dbReference type="AlphaFoldDB" id="W9WL57"/>
<feature type="domain" description="Lunapark zinc ribbon" evidence="3">
    <location>
        <begin position="253"/>
        <end position="309"/>
    </location>
</feature>
<feature type="compositionally biased region" description="Low complexity" evidence="2">
    <location>
        <begin position="142"/>
        <end position="153"/>
    </location>
</feature>
<gene>
    <name evidence="4" type="ORF">A1O5_07799</name>
</gene>
<dbReference type="GeneID" id="19192504"/>
<dbReference type="PANTHER" id="PTHR22166">
    <property type="entry name" value="ENDOPLASMIC RETICULUM JUNCTION FORMATION PROTEIN LUNAPARK"/>
    <property type="match status" value="1"/>
</dbReference>
<dbReference type="EMBL" id="AMGX01000012">
    <property type="protein sequence ID" value="EXJ68867.1"/>
    <property type="molecule type" value="Genomic_DNA"/>
</dbReference>
<feature type="transmembrane region" description="Helical" evidence="1">
    <location>
        <begin position="73"/>
        <end position="97"/>
    </location>
</feature>
<dbReference type="Proteomes" id="UP000019471">
    <property type="component" value="Unassembled WGS sequence"/>
</dbReference>
<dbReference type="GO" id="GO:0071788">
    <property type="term" value="P:endoplasmic reticulum tubular network maintenance"/>
    <property type="evidence" value="ECO:0007669"/>
    <property type="project" value="UniProtKB-UniRule"/>
</dbReference>
<keyword evidence="1" id="KW-0863">Zinc-finger</keyword>
<comment type="subcellular location">
    <subcellularLocation>
        <location evidence="1">Endoplasmic reticulum membrane</location>
        <topology evidence="1">Multi-pass membrane protein</topology>
    </subcellularLocation>
</comment>
<keyword evidence="1" id="KW-0479">Metal-binding</keyword>
<comment type="similarity">
    <text evidence="1">Belongs to the lunapark family.</text>
</comment>
<keyword evidence="1" id="KW-0472">Membrane</keyword>
<evidence type="ECO:0000256" key="1">
    <source>
        <dbReference type="RuleBase" id="RU367073"/>
    </source>
</evidence>
<dbReference type="eggNOG" id="KOG2846">
    <property type="taxonomic scope" value="Eukaryota"/>
</dbReference>
<comment type="function">
    <text evidence="1">Plays a role in determining ER morphology.</text>
</comment>